<dbReference type="EMBL" id="PVNH01000008">
    <property type="protein sequence ID" value="PRX46200.1"/>
    <property type="molecule type" value="Genomic_DNA"/>
</dbReference>
<evidence type="ECO:0000256" key="1">
    <source>
        <dbReference type="ARBA" id="ARBA00004651"/>
    </source>
</evidence>
<comment type="similarity">
    <text evidence="2">Belongs to the CPA3 antiporters (TC 2.A.63) subunit B family.</text>
</comment>
<name>A0A2T0LRR9_9PSEU</name>
<feature type="region of interest" description="Disordered" evidence="7">
    <location>
        <begin position="1"/>
        <end position="20"/>
    </location>
</feature>
<evidence type="ECO:0000256" key="4">
    <source>
        <dbReference type="ARBA" id="ARBA00022692"/>
    </source>
</evidence>
<keyword evidence="5 8" id="KW-1133">Transmembrane helix</keyword>
<dbReference type="PANTHER" id="PTHR33932:SF4">
    <property type="entry name" value="NA(+)_H(+) ANTIPORTER SUBUNIT B"/>
    <property type="match status" value="1"/>
</dbReference>
<keyword evidence="11" id="KW-1185">Reference proteome</keyword>
<evidence type="ECO:0000259" key="9">
    <source>
        <dbReference type="Pfam" id="PF04039"/>
    </source>
</evidence>
<feature type="domain" description="Na+/H+ antiporter MnhB subunit-related protein" evidence="9">
    <location>
        <begin position="47"/>
        <end position="169"/>
    </location>
</feature>
<accession>A0A2T0LRR9</accession>
<comment type="caution">
    <text evidence="10">The sequence shown here is derived from an EMBL/GenBank/DDBJ whole genome shotgun (WGS) entry which is preliminary data.</text>
</comment>
<feature type="transmembrane region" description="Helical" evidence="8">
    <location>
        <begin position="77"/>
        <end position="97"/>
    </location>
</feature>
<feature type="transmembrane region" description="Helical" evidence="8">
    <location>
        <begin position="49"/>
        <end position="71"/>
    </location>
</feature>
<dbReference type="PANTHER" id="PTHR33932">
    <property type="entry name" value="NA(+)/H(+) ANTIPORTER SUBUNIT B"/>
    <property type="match status" value="1"/>
</dbReference>
<keyword evidence="4 8" id="KW-0812">Transmembrane</keyword>
<evidence type="ECO:0000256" key="7">
    <source>
        <dbReference type="SAM" id="MobiDB-lite"/>
    </source>
</evidence>
<feature type="transmembrane region" description="Helical" evidence="8">
    <location>
        <begin position="150"/>
        <end position="172"/>
    </location>
</feature>
<dbReference type="Proteomes" id="UP000238362">
    <property type="component" value="Unassembled WGS sequence"/>
</dbReference>
<organism evidence="10 11">
    <name type="scientific">Prauserella shujinwangii</name>
    <dbReference type="NCBI Taxonomy" id="1453103"/>
    <lineage>
        <taxon>Bacteria</taxon>
        <taxon>Bacillati</taxon>
        <taxon>Actinomycetota</taxon>
        <taxon>Actinomycetes</taxon>
        <taxon>Pseudonocardiales</taxon>
        <taxon>Pseudonocardiaceae</taxon>
        <taxon>Prauserella</taxon>
    </lineage>
</organism>
<dbReference type="InterPro" id="IPR007182">
    <property type="entry name" value="MnhB"/>
</dbReference>
<dbReference type="InterPro" id="IPR050622">
    <property type="entry name" value="CPA3_antiporter_subunitB"/>
</dbReference>
<gene>
    <name evidence="10" type="ORF">B0I33_108351</name>
</gene>
<dbReference type="Pfam" id="PF04039">
    <property type="entry name" value="MnhB"/>
    <property type="match status" value="1"/>
</dbReference>
<sequence length="189" mass="19840">MTDDSTGSIGPAEPTDEPVDWESWDVPTERWLRAEHGAPGWPRSLLLEIAVRIAFPTVLVLSVYLLFAGHYDVGGGFPGGLVAGFAFVMRYVAGGSVELAAAVRIKPPALIGAGLGIAVLTALVPLGFGLPALTSVQWHPHVPVLGELSIASSLLLDVGVYLLIVGLVLDLLRTLGAGIETRDLEGEAR</sequence>
<proteinExistence type="inferred from homology"/>
<evidence type="ECO:0000256" key="2">
    <source>
        <dbReference type="ARBA" id="ARBA00009425"/>
    </source>
</evidence>
<protein>
    <submittedName>
        <fullName evidence="10">Multisubunit sodium/proton antiporter MrpB subunit</fullName>
    </submittedName>
</protein>
<evidence type="ECO:0000313" key="10">
    <source>
        <dbReference type="EMBL" id="PRX46200.1"/>
    </source>
</evidence>
<keyword evidence="3" id="KW-1003">Cell membrane</keyword>
<dbReference type="GO" id="GO:0005886">
    <property type="term" value="C:plasma membrane"/>
    <property type="evidence" value="ECO:0007669"/>
    <property type="project" value="UniProtKB-SubCell"/>
</dbReference>
<evidence type="ECO:0000256" key="6">
    <source>
        <dbReference type="ARBA" id="ARBA00023136"/>
    </source>
</evidence>
<evidence type="ECO:0000256" key="3">
    <source>
        <dbReference type="ARBA" id="ARBA00022475"/>
    </source>
</evidence>
<feature type="transmembrane region" description="Helical" evidence="8">
    <location>
        <begin position="109"/>
        <end position="130"/>
    </location>
</feature>
<evidence type="ECO:0000313" key="11">
    <source>
        <dbReference type="Proteomes" id="UP000238362"/>
    </source>
</evidence>
<evidence type="ECO:0000256" key="5">
    <source>
        <dbReference type="ARBA" id="ARBA00022989"/>
    </source>
</evidence>
<keyword evidence="6 8" id="KW-0472">Membrane</keyword>
<dbReference type="AlphaFoldDB" id="A0A2T0LRR9"/>
<reference evidence="10 11" key="1">
    <citation type="submission" date="2018-03" db="EMBL/GenBank/DDBJ databases">
        <title>Genomic Encyclopedia of Type Strains, Phase III (KMG-III): the genomes of soil and plant-associated and newly described type strains.</title>
        <authorList>
            <person name="Whitman W."/>
        </authorList>
    </citation>
    <scope>NUCLEOTIDE SEQUENCE [LARGE SCALE GENOMIC DNA]</scope>
    <source>
        <strain evidence="10 11">CGMCC 4.7125</strain>
    </source>
</reference>
<dbReference type="RefSeq" id="WP_245900872.1">
    <property type="nucleotide sequence ID" value="NZ_PVNH01000008.1"/>
</dbReference>
<comment type="subcellular location">
    <subcellularLocation>
        <location evidence="1">Cell membrane</location>
        <topology evidence="1">Multi-pass membrane protein</topology>
    </subcellularLocation>
</comment>
<evidence type="ECO:0000256" key="8">
    <source>
        <dbReference type="SAM" id="Phobius"/>
    </source>
</evidence>